<accession>A0A6A6M6A7</accession>
<dbReference type="InterPro" id="IPR000858">
    <property type="entry name" value="S_locus_glycoprot_dom"/>
</dbReference>
<dbReference type="Gene3D" id="3.30.200.20">
    <property type="entry name" value="Phosphorylase Kinase, domain 1"/>
    <property type="match status" value="1"/>
</dbReference>
<evidence type="ECO:0000259" key="4">
    <source>
        <dbReference type="PROSITE" id="PS50011"/>
    </source>
</evidence>
<evidence type="ECO:0000256" key="1">
    <source>
        <dbReference type="ARBA" id="ARBA00022729"/>
    </source>
</evidence>
<dbReference type="InterPro" id="IPR003609">
    <property type="entry name" value="Pan_app"/>
</dbReference>
<dbReference type="AlphaFoldDB" id="A0A6A6M6A7"/>
<keyword evidence="3" id="KW-0067">ATP-binding</keyword>
<dbReference type="GO" id="GO:0005524">
    <property type="term" value="F:ATP binding"/>
    <property type="evidence" value="ECO:0007669"/>
    <property type="project" value="UniProtKB-UniRule"/>
</dbReference>
<sequence length="318" mass="35866">MMRHQIWREKDGKWKEYWSGPKYQCDTYAHCGAYGKCNPDRFNVRFECDCLPGYEPKSSKDWNILKDASGGCVRKRLESSSVCENGEGFVKVEDVKVPDTSVAAWVAMDMTPTDCEKECRRNCSCSAYTSIDIPGRGSTARNKWNESLLHRIGNSHYHKDTLAANEVSMSLPDIAFFDLSTILTATDNFYPSNKLGQGGSGLVYKGQLSNGQAVAVKRLSKNSGQGIEEFKNEVMLIAKLQHKNLERILGMLCSGRRANVIYEYLPNKSLDSFFSVWELWKEGSSMEIVDPLLKEPNLSDEVLRCIQIGFMCARRCKG</sequence>
<keyword evidence="3" id="KW-0547">Nucleotide-binding</keyword>
<dbReference type="PROSITE" id="PS50011">
    <property type="entry name" value="PROTEIN_KINASE_DOM"/>
    <property type="match status" value="1"/>
</dbReference>
<feature type="domain" description="Protein kinase" evidence="4">
    <location>
        <begin position="189"/>
        <end position="318"/>
    </location>
</feature>
<dbReference type="SUPFAM" id="SSF56112">
    <property type="entry name" value="Protein kinase-like (PK-like)"/>
    <property type="match status" value="1"/>
</dbReference>
<dbReference type="GO" id="GO:0004672">
    <property type="term" value="F:protein kinase activity"/>
    <property type="evidence" value="ECO:0007669"/>
    <property type="project" value="InterPro"/>
</dbReference>
<feature type="binding site" evidence="3">
    <location>
        <position position="217"/>
    </location>
    <ligand>
        <name>ATP</name>
        <dbReference type="ChEBI" id="CHEBI:30616"/>
    </ligand>
</feature>
<dbReference type="PANTHER" id="PTHR32444:SF130">
    <property type="entry name" value="RECEPTOR-LIKE SERINE_THREONINE-PROTEIN KINASE"/>
    <property type="match status" value="1"/>
</dbReference>
<evidence type="ECO:0000256" key="3">
    <source>
        <dbReference type="PROSITE-ProRule" id="PRU10141"/>
    </source>
</evidence>
<dbReference type="PROSITE" id="PS00107">
    <property type="entry name" value="PROTEIN_KINASE_ATP"/>
    <property type="match status" value="1"/>
</dbReference>
<evidence type="ECO:0000313" key="6">
    <source>
        <dbReference type="EMBL" id="KAF2309180.1"/>
    </source>
</evidence>
<dbReference type="Proteomes" id="UP000467840">
    <property type="component" value="Chromosome 14"/>
</dbReference>
<evidence type="ECO:0000256" key="2">
    <source>
        <dbReference type="ARBA" id="ARBA00023157"/>
    </source>
</evidence>
<keyword evidence="7" id="KW-1185">Reference proteome</keyword>
<name>A0A6A6M6A7_HEVBR</name>
<gene>
    <name evidence="6" type="ORF">GH714_001083</name>
</gene>
<evidence type="ECO:0000259" key="5">
    <source>
        <dbReference type="PROSITE" id="PS50948"/>
    </source>
</evidence>
<dbReference type="InterPro" id="IPR017441">
    <property type="entry name" value="Protein_kinase_ATP_BS"/>
</dbReference>
<dbReference type="PROSITE" id="PS50948">
    <property type="entry name" value="PAN"/>
    <property type="match status" value="1"/>
</dbReference>
<dbReference type="Pfam" id="PF00954">
    <property type="entry name" value="S_locus_glycop"/>
    <property type="match status" value="1"/>
</dbReference>
<dbReference type="InterPro" id="IPR001245">
    <property type="entry name" value="Ser-Thr/Tyr_kinase_cat_dom"/>
</dbReference>
<dbReference type="PANTHER" id="PTHR32444">
    <property type="entry name" value="BULB-TYPE LECTIN DOMAIN-CONTAINING PROTEIN"/>
    <property type="match status" value="1"/>
</dbReference>
<protein>
    <recommendedName>
        <fullName evidence="8">Protein kinase domain-containing protein</fullName>
    </recommendedName>
</protein>
<dbReference type="Pfam" id="PF08276">
    <property type="entry name" value="PAN_2"/>
    <property type="match status" value="1"/>
</dbReference>
<evidence type="ECO:0008006" key="8">
    <source>
        <dbReference type="Google" id="ProtNLM"/>
    </source>
</evidence>
<dbReference type="InterPro" id="IPR011009">
    <property type="entry name" value="Kinase-like_dom_sf"/>
</dbReference>
<organism evidence="6 7">
    <name type="scientific">Hevea brasiliensis</name>
    <name type="common">Para rubber tree</name>
    <name type="synonym">Siphonia brasiliensis</name>
    <dbReference type="NCBI Taxonomy" id="3981"/>
    <lineage>
        <taxon>Eukaryota</taxon>
        <taxon>Viridiplantae</taxon>
        <taxon>Streptophyta</taxon>
        <taxon>Embryophyta</taxon>
        <taxon>Tracheophyta</taxon>
        <taxon>Spermatophyta</taxon>
        <taxon>Magnoliopsida</taxon>
        <taxon>eudicotyledons</taxon>
        <taxon>Gunneridae</taxon>
        <taxon>Pentapetalae</taxon>
        <taxon>rosids</taxon>
        <taxon>fabids</taxon>
        <taxon>Malpighiales</taxon>
        <taxon>Euphorbiaceae</taxon>
        <taxon>Crotonoideae</taxon>
        <taxon>Micrandreae</taxon>
        <taxon>Hevea</taxon>
    </lineage>
</organism>
<evidence type="ECO:0000313" key="7">
    <source>
        <dbReference type="Proteomes" id="UP000467840"/>
    </source>
</evidence>
<dbReference type="GO" id="GO:0048544">
    <property type="term" value="P:recognition of pollen"/>
    <property type="evidence" value="ECO:0007669"/>
    <property type="project" value="InterPro"/>
</dbReference>
<dbReference type="InterPro" id="IPR000719">
    <property type="entry name" value="Prot_kinase_dom"/>
</dbReference>
<reference evidence="6 7" key="1">
    <citation type="journal article" date="2020" name="Mol. Plant">
        <title>The Chromosome-Based Rubber Tree Genome Provides New Insights into Spurge Genome Evolution and Rubber Biosynthesis.</title>
        <authorList>
            <person name="Liu J."/>
            <person name="Shi C."/>
            <person name="Shi C.C."/>
            <person name="Li W."/>
            <person name="Zhang Q.J."/>
            <person name="Zhang Y."/>
            <person name="Li K."/>
            <person name="Lu H.F."/>
            <person name="Shi C."/>
            <person name="Zhu S.T."/>
            <person name="Xiao Z.Y."/>
            <person name="Nan H."/>
            <person name="Yue Y."/>
            <person name="Zhu X.G."/>
            <person name="Wu Y."/>
            <person name="Hong X.N."/>
            <person name="Fan G.Y."/>
            <person name="Tong Y."/>
            <person name="Zhang D."/>
            <person name="Mao C.L."/>
            <person name="Liu Y.L."/>
            <person name="Hao S.J."/>
            <person name="Liu W.Q."/>
            <person name="Lv M.Q."/>
            <person name="Zhang H.B."/>
            <person name="Liu Y."/>
            <person name="Hu-Tang G.R."/>
            <person name="Wang J.P."/>
            <person name="Wang J.H."/>
            <person name="Sun Y.H."/>
            <person name="Ni S.B."/>
            <person name="Chen W.B."/>
            <person name="Zhang X.C."/>
            <person name="Jiao Y.N."/>
            <person name="Eichler E.E."/>
            <person name="Li G.H."/>
            <person name="Liu X."/>
            <person name="Gao L.Z."/>
        </authorList>
    </citation>
    <scope>NUCLEOTIDE SEQUENCE [LARGE SCALE GENOMIC DNA]</scope>
    <source>
        <strain evidence="7">cv. GT1</strain>
        <tissue evidence="6">Leaf</tissue>
    </source>
</reference>
<feature type="domain" description="Apple" evidence="5">
    <location>
        <begin position="83"/>
        <end position="161"/>
    </location>
</feature>
<proteinExistence type="predicted"/>
<keyword evidence="1" id="KW-0732">Signal</keyword>
<keyword evidence="2" id="KW-1015">Disulfide bond</keyword>
<comment type="caution">
    <text evidence="6">The sequence shown here is derived from an EMBL/GenBank/DDBJ whole genome shotgun (WGS) entry which is preliminary data.</text>
</comment>
<dbReference type="Pfam" id="PF07714">
    <property type="entry name" value="PK_Tyr_Ser-Thr"/>
    <property type="match status" value="1"/>
</dbReference>
<dbReference type="EMBL" id="JAAGAX010000006">
    <property type="protein sequence ID" value="KAF2309180.1"/>
    <property type="molecule type" value="Genomic_DNA"/>
</dbReference>